<evidence type="ECO:0000313" key="3">
    <source>
        <dbReference type="EMBL" id="DAF92779.1"/>
    </source>
</evidence>
<protein>
    <submittedName>
        <fullName evidence="3">Helix-turn-helix domain protein</fullName>
    </submittedName>
</protein>
<dbReference type="SMART" id="SM00530">
    <property type="entry name" value="HTH_XRE"/>
    <property type="match status" value="1"/>
</dbReference>
<dbReference type="EMBL" id="BK016073">
    <property type="protein sequence ID" value="DAF92779.1"/>
    <property type="molecule type" value="Genomic_DNA"/>
</dbReference>
<reference evidence="3" key="1">
    <citation type="journal article" date="2021" name="Proc. Natl. Acad. Sci. U.S.A.">
        <title>A Catalog of Tens of Thousands of Viruses from Human Metagenomes Reveals Hidden Associations with Chronic Diseases.</title>
        <authorList>
            <person name="Tisza M.J."/>
            <person name="Buck C.B."/>
        </authorList>
    </citation>
    <scope>NUCLEOTIDE SEQUENCE</scope>
    <source>
        <strain evidence="3">Ctdj515</strain>
    </source>
</reference>
<organism evidence="3">
    <name type="scientific">Siphoviridae sp. ctdj515</name>
    <dbReference type="NCBI Taxonomy" id="2825582"/>
    <lineage>
        <taxon>Viruses</taxon>
        <taxon>Duplodnaviria</taxon>
        <taxon>Heunggongvirae</taxon>
        <taxon>Uroviricota</taxon>
        <taxon>Caudoviricetes</taxon>
    </lineage>
</organism>
<dbReference type="SUPFAM" id="SSF47413">
    <property type="entry name" value="lambda repressor-like DNA-binding domains"/>
    <property type="match status" value="1"/>
</dbReference>
<name>A0A8S5UEC9_9CAUD</name>
<dbReference type="GO" id="GO:0003677">
    <property type="term" value="F:DNA binding"/>
    <property type="evidence" value="ECO:0007669"/>
    <property type="project" value="InterPro"/>
</dbReference>
<accession>A0A8S5UEC9</accession>
<evidence type="ECO:0000256" key="1">
    <source>
        <dbReference type="SAM" id="MobiDB-lite"/>
    </source>
</evidence>
<dbReference type="Gene3D" id="1.10.260.40">
    <property type="entry name" value="lambda repressor-like DNA-binding domains"/>
    <property type="match status" value="1"/>
</dbReference>
<dbReference type="InterPro" id="IPR001387">
    <property type="entry name" value="Cro/C1-type_HTH"/>
</dbReference>
<feature type="domain" description="HTH cro/C1-type" evidence="2">
    <location>
        <begin position="23"/>
        <end position="77"/>
    </location>
</feature>
<sequence>MSTSVQTLASTGFIPQWTIGDRLRKAREMTGLTQVQFAERVGLSRATVNNSELNKSQPRKSVVLLWAMETGVDRDWLMTGSANNETPDPDGPGGELLRLDSNQQPSGYRLGHNVTFLFPSCPSWDDTDDLPSIA</sequence>
<feature type="region of interest" description="Disordered" evidence="1">
    <location>
        <begin position="78"/>
        <end position="104"/>
    </location>
</feature>
<dbReference type="InterPro" id="IPR010982">
    <property type="entry name" value="Lambda_DNA-bd_dom_sf"/>
</dbReference>
<dbReference type="Pfam" id="PF01381">
    <property type="entry name" value="HTH_3"/>
    <property type="match status" value="1"/>
</dbReference>
<evidence type="ECO:0000259" key="2">
    <source>
        <dbReference type="PROSITE" id="PS50943"/>
    </source>
</evidence>
<proteinExistence type="predicted"/>
<dbReference type="PROSITE" id="PS50943">
    <property type="entry name" value="HTH_CROC1"/>
    <property type="match status" value="1"/>
</dbReference>
<dbReference type="CDD" id="cd00093">
    <property type="entry name" value="HTH_XRE"/>
    <property type="match status" value="1"/>
</dbReference>